<evidence type="ECO:0000313" key="2">
    <source>
        <dbReference type="Proteomes" id="UP000001734"/>
    </source>
</evidence>
<sequence length="61" mass="6788">MPTGIAARYSVSFNQANQMVKNNTLARKGISAFFSIHQVNLYDCSVKKVKIAVLRRPDSCV</sequence>
<evidence type="ECO:0000313" key="1">
    <source>
        <dbReference type="EMBL" id="ACI07689.1"/>
    </source>
</evidence>
<accession>B5Y1T4</accession>
<reference evidence="1 2" key="1">
    <citation type="journal article" date="2008" name="PLoS Genet.">
        <title>Complete genome sequence of the N2-fixing broad host range endophyte Klebsiella pneumoniae 342 and virulence predictions verified in mice.</title>
        <authorList>
            <person name="Fouts D.E."/>
            <person name="Tyler H.L."/>
            <person name="DeBoy R.T."/>
            <person name="Daugherty S."/>
            <person name="Ren Q."/>
            <person name="Badger J.H."/>
            <person name="Durkin A.S."/>
            <person name="Huot H."/>
            <person name="Shrivastava S."/>
            <person name="Kothari S."/>
            <person name="Dodson R.J."/>
            <person name="Mohamoud Y."/>
            <person name="Khouri H."/>
            <person name="Roesch L.F."/>
            <person name="Krogfelt K.A."/>
            <person name="Struve C."/>
            <person name="Triplett E.W."/>
            <person name="Methe B.A."/>
        </authorList>
    </citation>
    <scope>NUCLEOTIDE SEQUENCE [LARGE SCALE GENOMIC DNA]</scope>
    <source>
        <strain evidence="1 2">342</strain>
    </source>
</reference>
<organism evidence="1 2">
    <name type="scientific">Klebsiella variicola (strain 342)</name>
    <name type="common">Klebsiella pneumoniae</name>
    <dbReference type="NCBI Taxonomy" id="507522"/>
    <lineage>
        <taxon>Bacteria</taxon>
        <taxon>Pseudomonadati</taxon>
        <taxon>Pseudomonadota</taxon>
        <taxon>Gammaproteobacteria</taxon>
        <taxon>Enterobacterales</taxon>
        <taxon>Enterobacteriaceae</taxon>
        <taxon>Klebsiella/Raoultella group</taxon>
        <taxon>Klebsiella</taxon>
        <taxon>Klebsiella pneumoniae complex</taxon>
    </lineage>
</organism>
<proteinExistence type="predicted"/>
<name>B5Y1T4_KLEV3</name>
<dbReference type="AlphaFoldDB" id="B5Y1T4"/>
<protein>
    <submittedName>
        <fullName evidence="1">Uncharacterized protein</fullName>
    </submittedName>
</protein>
<dbReference type="Proteomes" id="UP000001734">
    <property type="component" value="Chromosome"/>
</dbReference>
<gene>
    <name evidence="1" type="ordered locus">KPK_4634</name>
</gene>
<dbReference type="EMBL" id="CP000964">
    <property type="protein sequence ID" value="ACI07689.1"/>
    <property type="molecule type" value="Genomic_DNA"/>
</dbReference>
<dbReference type="KEGG" id="kpe:KPK_4634"/>
<dbReference type="BioCyc" id="KPNE507522:GI0B-4615-MONOMER"/>
<dbReference type="HOGENOM" id="CLU_209081_0_0_6"/>